<feature type="region of interest" description="Disordered" evidence="1">
    <location>
        <begin position="279"/>
        <end position="316"/>
    </location>
</feature>
<accession>A0A9P7J376</accession>
<evidence type="ECO:0008006" key="4">
    <source>
        <dbReference type="Google" id="ProtNLM"/>
    </source>
</evidence>
<evidence type="ECO:0000256" key="1">
    <source>
        <dbReference type="SAM" id="MobiDB-lite"/>
    </source>
</evidence>
<dbReference type="Proteomes" id="UP000807769">
    <property type="component" value="Unassembled WGS sequence"/>
</dbReference>
<feature type="compositionally biased region" description="Low complexity" evidence="1">
    <location>
        <begin position="210"/>
        <end position="235"/>
    </location>
</feature>
<evidence type="ECO:0000313" key="3">
    <source>
        <dbReference type="Proteomes" id="UP000807769"/>
    </source>
</evidence>
<dbReference type="OrthoDB" id="10256089at2759"/>
<dbReference type="SUPFAM" id="SSF48065">
    <property type="entry name" value="DBL homology domain (DH-domain)"/>
    <property type="match status" value="1"/>
</dbReference>
<dbReference type="EMBL" id="JABBWG010000110">
    <property type="protein sequence ID" value="KAG1800642.1"/>
    <property type="molecule type" value="Genomic_DNA"/>
</dbReference>
<gene>
    <name evidence="2" type="ORF">BJ212DRAFT_1487924</name>
</gene>
<dbReference type="GeneID" id="64635341"/>
<reference evidence="2" key="1">
    <citation type="journal article" date="2020" name="New Phytol.">
        <title>Comparative genomics reveals dynamic genome evolution in host specialist ectomycorrhizal fungi.</title>
        <authorList>
            <person name="Lofgren L.A."/>
            <person name="Nguyen N.H."/>
            <person name="Vilgalys R."/>
            <person name="Ruytinx J."/>
            <person name="Liao H.L."/>
            <person name="Branco S."/>
            <person name="Kuo A."/>
            <person name="LaButti K."/>
            <person name="Lipzen A."/>
            <person name="Andreopoulos W."/>
            <person name="Pangilinan J."/>
            <person name="Riley R."/>
            <person name="Hundley H."/>
            <person name="Na H."/>
            <person name="Barry K."/>
            <person name="Grigoriev I.V."/>
            <person name="Stajich J.E."/>
            <person name="Kennedy P.G."/>
        </authorList>
    </citation>
    <scope>NUCLEOTIDE SEQUENCE</scope>
    <source>
        <strain evidence="2">MN1</strain>
    </source>
</reference>
<keyword evidence="3" id="KW-1185">Reference proteome</keyword>
<protein>
    <recommendedName>
        <fullName evidence="4">DH domain-containing protein</fullName>
    </recommendedName>
</protein>
<organism evidence="2 3">
    <name type="scientific">Suillus subaureus</name>
    <dbReference type="NCBI Taxonomy" id="48587"/>
    <lineage>
        <taxon>Eukaryota</taxon>
        <taxon>Fungi</taxon>
        <taxon>Dikarya</taxon>
        <taxon>Basidiomycota</taxon>
        <taxon>Agaricomycotina</taxon>
        <taxon>Agaricomycetes</taxon>
        <taxon>Agaricomycetidae</taxon>
        <taxon>Boletales</taxon>
        <taxon>Suillineae</taxon>
        <taxon>Suillaceae</taxon>
        <taxon>Suillus</taxon>
    </lineage>
</organism>
<proteinExistence type="predicted"/>
<dbReference type="RefSeq" id="XP_041185936.1">
    <property type="nucleotide sequence ID" value="XM_041341325.1"/>
</dbReference>
<evidence type="ECO:0000313" key="2">
    <source>
        <dbReference type="EMBL" id="KAG1800642.1"/>
    </source>
</evidence>
<name>A0A9P7J376_9AGAM</name>
<comment type="caution">
    <text evidence="2">The sequence shown here is derived from an EMBL/GenBank/DDBJ whole genome shotgun (WGS) entry which is preliminary data.</text>
</comment>
<dbReference type="AlphaFoldDB" id="A0A9P7J376"/>
<dbReference type="InterPro" id="IPR035899">
    <property type="entry name" value="DBL_dom_sf"/>
</dbReference>
<feature type="region of interest" description="Disordered" evidence="1">
    <location>
        <begin position="206"/>
        <end position="235"/>
    </location>
</feature>
<sequence>MTADFNILSSYSTDTQLAPALLRLSPESKMLELGPKLHSGAPADLDPSSLYSTDSQPAPALVISSLASKLRDWCPKHFILGPARRRTYTSERRRTPYMHASWDLERIREGGRYVCSRVAMGMDPLLEIYSFEGEGIGDDGERDEVVVGCEGAARGVSEPLSSIPTPAPAFTKRRHALLELLTSEHAYANDLALLRDVYMRLAPVSGSEISNPGSNASSSSSESTKSSSGTCSSLSSRTVSTVSTSNISVSGLCPPAIQLNVPSIQLNVPTFTQIGLSMTSFPPPDSKAPTQLSRPMCEPPLSVADTRRTMSNRHFS</sequence>